<dbReference type="Pfam" id="PF06790">
    <property type="entry name" value="UPF0259"/>
    <property type="match status" value="1"/>
</dbReference>
<evidence type="ECO:0000256" key="1">
    <source>
        <dbReference type="ARBA" id="ARBA00004429"/>
    </source>
</evidence>
<name>A0A1B8H0X0_9GAMM</name>
<evidence type="ECO:0000256" key="4">
    <source>
        <dbReference type="ARBA" id="ARBA00022692"/>
    </source>
</evidence>
<evidence type="ECO:0000256" key="3">
    <source>
        <dbReference type="ARBA" id="ARBA00022475"/>
    </source>
</evidence>
<reference evidence="9" key="1">
    <citation type="submission" date="2016-06" db="EMBL/GenBank/DDBJ databases">
        <authorList>
            <person name="Butler K."/>
        </authorList>
    </citation>
    <scope>NUCLEOTIDE SEQUENCE [LARGE SCALE GENOMIC DNA]</scope>
    <source>
        <strain evidence="9">GCSL-Mp20</strain>
    </source>
</reference>
<evidence type="ECO:0000256" key="5">
    <source>
        <dbReference type="ARBA" id="ARBA00022989"/>
    </source>
</evidence>
<dbReference type="HAMAP" id="MF_01067">
    <property type="entry name" value="UPF0259"/>
    <property type="match status" value="1"/>
</dbReference>
<feature type="transmembrane region" description="Helical" evidence="7">
    <location>
        <begin position="193"/>
        <end position="214"/>
    </location>
</feature>
<dbReference type="GO" id="GO:0005886">
    <property type="term" value="C:plasma membrane"/>
    <property type="evidence" value="ECO:0007669"/>
    <property type="project" value="UniProtKB-SubCell"/>
</dbReference>
<keyword evidence="5 7" id="KW-1133">Transmembrane helix</keyword>
<keyword evidence="6 7" id="KW-0472">Membrane</keyword>
<evidence type="ECO:0000313" key="9">
    <source>
        <dbReference type="Proteomes" id="UP000092377"/>
    </source>
</evidence>
<dbReference type="EMBL" id="LZEY01000060">
    <property type="protein sequence ID" value="OBU02703.1"/>
    <property type="molecule type" value="Genomic_DNA"/>
</dbReference>
<gene>
    <name evidence="8" type="ORF">AYY18_11895</name>
</gene>
<dbReference type="Proteomes" id="UP000092377">
    <property type="component" value="Unassembled WGS sequence"/>
</dbReference>
<comment type="caution">
    <text evidence="8">The sequence shown here is derived from an EMBL/GenBank/DDBJ whole genome shotgun (WGS) entry which is preliminary data.</text>
</comment>
<accession>A0A1B8H0X0</accession>
<dbReference type="RefSeq" id="WP_067406381.1">
    <property type="nucleotide sequence ID" value="NZ_LZEY01000060.1"/>
</dbReference>
<organism evidence="8 9">
    <name type="scientific">Morganella psychrotolerans</name>
    <dbReference type="NCBI Taxonomy" id="368603"/>
    <lineage>
        <taxon>Bacteria</taxon>
        <taxon>Pseudomonadati</taxon>
        <taxon>Pseudomonadota</taxon>
        <taxon>Gammaproteobacteria</taxon>
        <taxon>Enterobacterales</taxon>
        <taxon>Morganellaceae</taxon>
        <taxon>Morganella</taxon>
    </lineage>
</organism>
<keyword evidence="9" id="KW-1185">Reference proteome</keyword>
<evidence type="ECO:0000256" key="6">
    <source>
        <dbReference type="ARBA" id="ARBA00023136"/>
    </source>
</evidence>
<feature type="transmembrane region" description="Helical" evidence="7">
    <location>
        <begin position="220"/>
        <end position="242"/>
    </location>
</feature>
<feature type="transmembrane region" description="Helical" evidence="7">
    <location>
        <begin position="158"/>
        <end position="181"/>
    </location>
</feature>
<evidence type="ECO:0000313" key="8">
    <source>
        <dbReference type="EMBL" id="OBU02703.1"/>
    </source>
</evidence>
<keyword evidence="3 7" id="KW-1003">Cell membrane</keyword>
<proteinExistence type="inferred from homology"/>
<evidence type="ECO:0000256" key="2">
    <source>
        <dbReference type="ARBA" id="ARBA00005633"/>
    </source>
</evidence>
<dbReference type="AlphaFoldDB" id="A0A1B8H0X0"/>
<feature type="transmembrane region" description="Helical" evidence="7">
    <location>
        <begin position="21"/>
        <end position="43"/>
    </location>
</feature>
<feature type="transmembrane region" description="Helical" evidence="7">
    <location>
        <begin position="89"/>
        <end position="111"/>
    </location>
</feature>
<comment type="similarity">
    <text evidence="2 7">Belongs to the UPF0259 family.</text>
</comment>
<sequence length="258" mass="27966">MSMSVSGLARDSLNFFRNQAASVLVISLLTAVIAVALNVLLTYNSNGTDIIRMLESTYINEGSGGFQRAVAALTADDQWQMLKTGLGSILGSLLGNAIFVTSMIFLVLSASQGETLTALQAITGSAGRMPRMLVLLLICSLVIALGLVAMYLPGLVLAMLLALAPIVMFTEKNSIFTAIKISGNIAMKNIRTLLPAILVWFALKQASVLLLSRLPLPNEHITMVIVLFLNNIISGLMIIYLFRFYQLFTQSQSINDYQ</sequence>
<protein>
    <recommendedName>
        <fullName evidence="7">UPF0259 membrane protein AYY18_11895</fullName>
    </recommendedName>
</protein>
<dbReference type="InterPro" id="IPR009627">
    <property type="entry name" value="UPF0259"/>
</dbReference>
<comment type="subcellular location">
    <subcellularLocation>
        <location evidence="1">Cell inner membrane</location>
        <topology evidence="1">Multi-pass membrane protein</topology>
    </subcellularLocation>
    <subcellularLocation>
        <location evidence="7">Cell membrane</location>
        <topology evidence="7">Multi-pass membrane protein</topology>
    </subcellularLocation>
</comment>
<dbReference type="OrthoDB" id="6454524at2"/>
<keyword evidence="4 7" id="KW-0812">Transmembrane</keyword>
<evidence type="ECO:0000256" key="7">
    <source>
        <dbReference type="HAMAP-Rule" id="MF_01067"/>
    </source>
</evidence>
<feature type="transmembrane region" description="Helical" evidence="7">
    <location>
        <begin position="132"/>
        <end position="152"/>
    </location>
</feature>